<organism evidence="1 2">
    <name type="scientific">Hyphomonas chukchiensis</name>
    <dbReference type="NCBI Taxonomy" id="1280947"/>
    <lineage>
        <taxon>Bacteria</taxon>
        <taxon>Pseudomonadati</taxon>
        <taxon>Pseudomonadota</taxon>
        <taxon>Alphaproteobacteria</taxon>
        <taxon>Hyphomonadales</taxon>
        <taxon>Hyphomonadaceae</taxon>
        <taxon>Hyphomonas</taxon>
    </lineage>
</organism>
<dbReference type="AlphaFoldDB" id="A0A062UP81"/>
<proteinExistence type="predicted"/>
<gene>
    <name evidence="1" type="ORF">HY30_01880</name>
</gene>
<dbReference type="PROSITE" id="PS51257">
    <property type="entry name" value="PROKAR_LIPOPROTEIN"/>
    <property type="match status" value="1"/>
</dbReference>
<evidence type="ECO:0000313" key="1">
    <source>
        <dbReference type="EMBL" id="KCZ61115.1"/>
    </source>
</evidence>
<reference evidence="1 2" key="1">
    <citation type="journal article" date="2014" name="Antonie Van Leeuwenhoek">
        <title>Hyphomonas beringensis sp. nov. and Hyphomonas chukchiensis sp. nov., isolated from surface seawater of the Bering Sea and Chukchi Sea.</title>
        <authorList>
            <person name="Li C."/>
            <person name="Lai Q."/>
            <person name="Li G."/>
            <person name="Dong C."/>
            <person name="Wang J."/>
            <person name="Liao Y."/>
            <person name="Shao Z."/>
        </authorList>
    </citation>
    <scope>NUCLEOTIDE SEQUENCE [LARGE SCALE GENOMIC DNA]</scope>
    <source>
        <strain evidence="1 2">BH-BN04-4</strain>
    </source>
</reference>
<dbReference type="RefSeq" id="WP_034736283.1">
    <property type="nucleotide sequence ID" value="NZ_AWFG01000001.1"/>
</dbReference>
<dbReference type="STRING" id="1280947.HY30_01880"/>
<name>A0A062UP81_9PROT</name>
<dbReference type="OrthoDB" id="7620631at2"/>
<dbReference type="EMBL" id="AWFG01000001">
    <property type="protein sequence ID" value="KCZ61115.1"/>
    <property type="molecule type" value="Genomic_DNA"/>
</dbReference>
<protein>
    <recommendedName>
        <fullName evidence="3">Lipoprotein</fullName>
    </recommendedName>
</protein>
<dbReference type="PATRIC" id="fig|1280947.3.peg.371"/>
<dbReference type="Proteomes" id="UP000027190">
    <property type="component" value="Unassembled WGS sequence"/>
</dbReference>
<accession>A0A062UP81</accession>
<dbReference type="eggNOG" id="ENOG50318U2">
    <property type="taxonomic scope" value="Bacteria"/>
</dbReference>
<evidence type="ECO:0000313" key="2">
    <source>
        <dbReference type="Proteomes" id="UP000027190"/>
    </source>
</evidence>
<evidence type="ECO:0008006" key="3">
    <source>
        <dbReference type="Google" id="ProtNLM"/>
    </source>
</evidence>
<keyword evidence="2" id="KW-1185">Reference proteome</keyword>
<sequence length="158" mass="17731">MKPYLLAATTLATVLTACTSDEILMMSDAFAQTFEEETYRNSYAMGAGYSPYTPYGFSTYSGWPSGYSYGDYVGSYACSSIGSYYTCDSDGDGYADMYGDTADGSYSSASFRVNGRGEAYTYNGSCSCWERERSLDGPRKDYHDRYEDYDDHRHHHDH</sequence>
<comment type="caution">
    <text evidence="1">The sequence shown here is derived from an EMBL/GenBank/DDBJ whole genome shotgun (WGS) entry which is preliminary data.</text>
</comment>